<evidence type="ECO:0000313" key="1">
    <source>
        <dbReference type="EMBL" id="GAH51984.1"/>
    </source>
</evidence>
<name>X1HDU0_9ZZZZ</name>
<dbReference type="EMBL" id="BARU01020698">
    <property type="protein sequence ID" value="GAH51984.1"/>
    <property type="molecule type" value="Genomic_DNA"/>
</dbReference>
<sequence>MPTLGVSQKPIVMPRYAHMMELDRDVWTRFLESGDFAIAEVWYDVHVGEGLRLPAEAPVLDQKISSALYEKRVDCVCRVGSELWVVEVKPKADMTALGQIITYRELFLRKYRPRERVLGVVVCDQVDEDLLDLFGAVGVVVISNEYSEF</sequence>
<proteinExistence type="predicted"/>
<accession>X1HDU0</accession>
<organism evidence="1">
    <name type="scientific">marine sediment metagenome</name>
    <dbReference type="NCBI Taxonomy" id="412755"/>
    <lineage>
        <taxon>unclassified sequences</taxon>
        <taxon>metagenomes</taxon>
        <taxon>ecological metagenomes</taxon>
    </lineage>
</organism>
<evidence type="ECO:0008006" key="2">
    <source>
        <dbReference type="Google" id="ProtNLM"/>
    </source>
</evidence>
<dbReference type="Gene3D" id="3.40.1350.10">
    <property type="match status" value="1"/>
</dbReference>
<gene>
    <name evidence="1" type="ORF">S03H2_33953</name>
</gene>
<protein>
    <recommendedName>
        <fullName evidence="2">DUF91 domain-containing protein</fullName>
    </recommendedName>
</protein>
<comment type="caution">
    <text evidence="1">The sequence shown here is derived from an EMBL/GenBank/DDBJ whole genome shotgun (WGS) entry which is preliminary data.</text>
</comment>
<dbReference type="InterPro" id="IPR011856">
    <property type="entry name" value="tRNA_endonuc-like_dom_sf"/>
</dbReference>
<dbReference type="AlphaFoldDB" id="X1HDU0"/>
<dbReference type="GO" id="GO:0003676">
    <property type="term" value="F:nucleic acid binding"/>
    <property type="evidence" value="ECO:0007669"/>
    <property type="project" value="InterPro"/>
</dbReference>
<reference evidence="1" key="1">
    <citation type="journal article" date="2014" name="Front. Microbiol.">
        <title>High frequency of phylogenetically diverse reductive dehalogenase-homologous genes in deep subseafloor sedimentary metagenomes.</title>
        <authorList>
            <person name="Kawai M."/>
            <person name="Futagami T."/>
            <person name="Toyoda A."/>
            <person name="Takaki Y."/>
            <person name="Nishi S."/>
            <person name="Hori S."/>
            <person name="Arai W."/>
            <person name="Tsubouchi T."/>
            <person name="Morono Y."/>
            <person name="Uchiyama I."/>
            <person name="Ito T."/>
            <person name="Fujiyama A."/>
            <person name="Inagaki F."/>
            <person name="Takami H."/>
        </authorList>
    </citation>
    <scope>NUCLEOTIDE SEQUENCE</scope>
    <source>
        <strain evidence="1">Expedition CK06-06</strain>
    </source>
</reference>